<keyword evidence="3" id="KW-1185">Reference proteome</keyword>
<gene>
    <name evidence="2" type="ORF">IGS68_06670</name>
</gene>
<sequence>MEAGLGGGAETEQAKEHEEIHDTPLQQFHLMKKLFPCREKDNPLPRSAGAAMRGAHEIMQPRA</sequence>
<feature type="region of interest" description="Disordered" evidence="1">
    <location>
        <begin position="1"/>
        <end position="22"/>
    </location>
</feature>
<proteinExistence type="predicted"/>
<evidence type="ECO:0000313" key="3">
    <source>
        <dbReference type="Proteomes" id="UP000595197"/>
    </source>
</evidence>
<dbReference type="RefSeq" id="WP_201078308.1">
    <property type="nucleotide sequence ID" value="NZ_CP067420.1"/>
</dbReference>
<feature type="region of interest" description="Disordered" evidence="1">
    <location>
        <begin position="40"/>
        <end position="63"/>
    </location>
</feature>
<dbReference type="Proteomes" id="UP000595197">
    <property type="component" value="Chromosome"/>
</dbReference>
<name>A0ABX7BCY7_9PROT</name>
<evidence type="ECO:0000256" key="1">
    <source>
        <dbReference type="SAM" id="MobiDB-lite"/>
    </source>
</evidence>
<organism evidence="2 3">
    <name type="scientific">Skermanella cutis</name>
    <dbReference type="NCBI Taxonomy" id="2775420"/>
    <lineage>
        <taxon>Bacteria</taxon>
        <taxon>Pseudomonadati</taxon>
        <taxon>Pseudomonadota</taxon>
        <taxon>Alphaproteobacteria</taxon>
        <taxon>Rhodospirillales</taxon>
        <taxon>Azospirillaceae</taxon>
        <taxon>Skermanella</taxon>
    </lineage>
</organism>
<reference evidence="2" key="1">
    <citation type="submission" date="2021-02" db="EMBL/GenBank/DDBJ databases">
        <title>Skermanella TT6 skin isolate.</title>
        <authorList>
            <person name="Lee K."/>
            <person name="Ganzorig M."/>
        </authorList>
    </citation>
    <scope>NUCLEOTIDE SEQUENCE</scope>
    <source>
        <strain evidence="2">TT6</strain>
    </source>
</reference>
<dbReference type="EMBL" id="CP067420">
    <property type="protein sequence ID" value="QQP90901.1"/>
    <property type="molecule type" value="Genomic_DNA"/>
</dbReference>
<protein>
    <submittedName>
        <fullName evidence="2">Uncharacterized protein</fullName>
    </submittedName>
</protein>
<evidence type="ECO:0000313" key="2">
    <source>
        <dbReference type="EMBL" id="QQP90901.1"/>
    </source>
</evidence>
<accession>A0ABX7BCY7</accession>
<feature type="compositionally biased region" description="Basic and acidic residues" evidence="1">
    <location>
        <begin position="12"/>
        <end position="22"/>
    </location>
</feature>